<dbReference type="RefSeq" id="XP_039121396.1">
    <property type="nucleotide sequence ID" value="XM_039265462.1"/>
</dbReference>
<sequence>MATGWVKSLQCISNALDDVVSTTSPSPSANTNPIKKKPSMSILLPITCGNPSHTLQDVVLLFPKHPPPPPPTKKVKPPSSTNAHHPNPKRPKRPNPNPNPRSLATVPPPKSLPTLTELPAGHSSRRVVEIIFASSWSSRGTPFPGEIEMLFRVHNPTRTVSRFEDYRAAVQGMAEGANDGRCAADGNEMMRFQCAPPSSSASAVAVAAAATADDVIYDARVVACSTGGIRTFAGSGGAHESVGGGSGRRSMLVCRVIAGRVRSGTCEPSGRFESVSSARGELLVFDSRAVLPCFLIIYRL</sequence>
<protein>
    <submittedName>
        <fullName evidence="3">Uncharacterized protein LOC120258114</fullName>
    </submittedName>
</protein>
<name>A0AB40B447_DIOCR</name>
<dbReference type="GeneID" id="120258114"/>
<evidence type="ECO:0000313" key="3">
    <source>
        <dbReference type="RefSeq" id="XP_039121396.1"/>
    </source>
</evidence>
<dbReference type="Proteomes" id="UP001515500">
    <property type="component" value="Chromosome 4"/>
</dbReference>
<reference evidence="3" key="1">
    <citation type="submission" date="2025-08" db="UniProtKB">
        <authorList>
            <consortium name="RefSeq"/>
        </authorList>
    </citation>
    <scope>IDENTIFICATION</scope>
</reference>
<dbReference type="PANTHER" id="PTHR31681:SF47">
    <property type="entry name" value="SULFATED SURFACE-LIKE GLYCOPROTEIN"/>
    <property type="match status" value="1"/>
</dbReference>
<organism evidence="2 3">
    <name type="scientific">Dioscorea cayennensis subsp. rotundata</name>
    <name type="common">White Guinea yam</name>
    <name type="synonym">Dioscorea rotundata</name>
    <dbReference type="NCBI Taxonomy" id="55577"/>
    <lineage>
        <taxon>Eukaryota</taxon>
        <taxon>Viridiplantae</taxon>
        <taxon>Streptophyta</taxon>
        <taxon>Embryophyta</taxon>
        <taxon>Tracheophyta</taxon>
        <taxon>Spermatophyta</taxon>
        <taxon>Magnoliopsida</taxon>
        <taxon>Liliopsida</taxon>
        <taxon>Dioscoreales</taxon>
        <taxon>Dioscoreaceae</taxon>
        <taxon>Dioscorea</taxon>
    </lineage>
</organism>
<dbReference type="AlphaFoldDB" id="A0AB40B447"/>
<proteinExistence type="predicted"/>
<evidence type="ECO:0000256" key="1">
    <source>
        <dbReference type="SAM" id="MobiDB-lite"/>
    </source>
</evidence>
<dbReference type="SUPFAM" id="SSF56399">
    <property type="entry name" value="ADP-ribosylation"/>
    <property type="match status" value="1"/>
</dbReference>
<dbReference type="Gene3D" id="3.90.228.10">
    <property type="match status" value="1"/>
</dbReference>
<feature type="region of interest" description="Disordered" evidence="1">
    <location>
        <begin position="60"/>
        <end position="118"/>
    </location>
</feature>
<accession>A0AB40B447</accession>
<keyword evidence="2" id="KW-1185">Reference proteome</keyword>
<gene>
    <name evidence="3" type="primary">LOC120258114</name>
</gene>
<evidence type="ECO:0000313" key="2">
    <source>
        <dbReference type="Proteomes" id="UP001515500"/>
    </source>
</evidence>
<dbReference type="PANTHER" id="PTHR31681">
    <property type="entry name" value="C2H2-LIKE ZINC FINGER PROTEIN"/>
    <property type="match status" value="1"/>
</dbReference>